<proteinExistence type="predicted"/>
<gene>
    <name evidence="1" type="ORF">OAUR00152_LOCUS39378</name>
</gene>
<name>A0A7S4NG17_9STRA</name>
<reference evidence="1" key="1">
    <citation type="submission" date="2021-01" db="EMBL/GenBank/DDBJ databases">
        <authorList>
            <person name="Corre E."/>
            <person name="Pelletier E."/>
            <person name="Niang G."/>
            <person name="Scheremetjew M."/>
            <person name="Finn R."/>
            <person name="Kale V."/>
            <person name="Holt S."/>
            <person name="Cochrane G."/>
            <person name="Meng A."/>
            <person name="Brown T."/>
            <person name="Cohen L."/>
        </authorList>
    </citation>
    <scope>NUCLEOTIDE SEQUENCE</scope>
    <source>
        <strain evidence="1">Isolate 1302-5</strain>
    </source>
</reference>
<organism evidence="1">
    <name type="scientific">Odontella aurita</name>
    <dbReference type="NCBI Taxonomy" id="265563"/>
    <lineage>
        <taxon>Eukaryota</taxon>
        <taxon>Sar</taxon>
        <taxon>Stramenopiles</taxon>
        <taxon>Ochrophyta</taxon>
        <taxon>Bacillariophyta</taxon>
        <taxon>Mediophyceae</taxon>
        <taxon>Biddulphiophycidae</taxon>
        <taxon>Eupodiscales</taxon>
        <taxon>Odontellaceae</taxon>
        <taxon>Odontella</taxon>
    </lineage>
</organism>
<evidence type="ECO:0000313" key="1">
    <source>
        <dbReference type="EMBL" id="CAE2284169.1"/>
    </source>
</evidence>
<accession>A0A7S4NG17</accession>
<dbReference type="EMBL" id="HBKQ01057642">
    <property type="protein sequence ID" value="CAE2284169.1"/>
    <property type="molecule type" value="Transcribed_RNA"/>
</dbReference>
<dbReference type="AlphaFoldDB" id="A0A7S4NG17"/>
<sequence length="441" mass="50244">MAQPQRPTQSRRRRGLACASALIAGTSLLVLSKSDDVVPSSYRGLVKESGGPSASGSDDGDRRRGVIFYNVYIPPESAAASPEEALNVVREQMSQLDASGRARTLPVRFGLIGDESKSDDVERICRGADGARDCSRVAYEEKGNEWVTLQPLYDHCRENPSEWVTYMHNKGSFHPSPENDRMRRMITKAALSDECQTASADVCNVCSNRFTPLPFLHTSGNHWTASCEYVRLLIPPLYFYPAMDEVMLEDEVEHVLSWVNEGKGWKHGLYETPVAAAAAEEEDKNAEVNKKKKARAMTVEEKNRIRQLAKMSIPETYRRAVTFMGRGRFALEHWILSHPRQRPCDVYPGEYAWGHTDLPPPPGDDWTPDLRRAPRFDTIEQFVIPPFEEAIGEPWYCGMESRLFEFDKLYEEVPFLDSWVWDFYERSKEYCQRKQQQQGAS</sequence>
<protein>
    <submittedName>
        <fullName evidence="1">Uncharacterized protein</fullName>
    </submittedName>
</protein>